<reference evidence="2 3" key="1">
    <citation type="submission" date="2021-03" db="EMBL/GenBank/DDBJ databases">
        <title>Microbacterium pauli sp. nov., isolated from microfiltered milk.</title>
        <authorList>
            <person name="Bellassi P."/>
            <person name="Fontana A."/>
            <person name="Callegari M.L."/>
            <person name="Lorenzo M."/>
            <person name="Cappa F."/>
        </authorList>
    </citation>
    <scope>NUCLEOTIDE SEQUENCE [LARGE SCALE GENOMIC DNA]</scope>
    <source>
        <strain evidence="2 3">DSM 18909</strain>
    </source>
</reference>
<dbReference type="Pfam" id="PF13560">
    <property type="entry name" value="HTH_31"/>
    <property type="match status" value="1"/>
</dbReference>
<dbReference type="RefSeq" id="WP_215487283.1">
    <property type="nucleotide sequence ID" value="NZ_BAAAPJ010000002.1"/>
</dbReference>
<dbReference type="InterPro" id="IPR001387">
    <property type="entry name" value="Cro/C1-type_HTH"/>
</dbReference>
<protein>
    <submittedName>
        <fullName evidence="2">Helix-turn-helix domain-containing protein</fullName>
    </submittedName>
</protein>
<dbReference type="EMBL" id="JAFLHG010000006">
    <property type="protein sequence ID" value="MBT8798049.1"/>
    <property type="molecule type" value="Genomic_DNA"/>
</dbReference>
<dbReference type="SUPFAM" id="SSF47413">
    <property type="entry name" value="lambda repressor-like DNA-binding domains"/>
    <property type="match status" value="1"/>
</dbReference>
<dbReference type="Gene3D" id="3.30.450.180">
    <property type="match status" value="1"/>
</dbReference>
<dbReference type="PANTHER" id="PTHR35010">
    <property type="entry name" value="BLL4672 PROTEIN-RELATED"/>
    <property type="match status" value="1"/>
</dbReference>
<evidence type="ECO:0000259" key="1">
    <source>
        <dbReference type="PROSITE" id="PS50943"/>
    </source>
</evidence>
<proteinExistence type="predicted"/>
<evidence type="ECO:0000313" key="2">
    <source>
        <dbReference type="EMBL" id="MBT8798049.1"/>
    </source>
</evidence>
<gene>
    <name evidence="2" type="ORF">J0P97_08195</name>
</gene>
<organism evidence="2 3">
    <name type="scientific">Microbacterium flavum</name>
    <dbReference type="NCBI Taxonomy" id="415216"/>
    <lineage>
        <taxon>Bacteria</taxon>
        <taxon>Bacillati</taxon>
        <taxon>Actinomycetota</taxon>
        <taxon>Actinomycetes</taxon>
        <taxon>Micrococcales</taxon>
        <taxon>Microbacteriaceae</taxon>
        <taxon>Microbacterium</taxon>
    </lineage>
</organism>
<evidence type="ECO:0000313" key="3">
    <source>
        <dbReference type="Proteomes" id="UP000740605"/>
    </source>
</evidence>
<dbReference type="CDD" id="cd00093">
    <property type="entry name" value="HTH_XRE"/>
    <property type="match status" value="1"/>
</dbReference>
<dbReference type="PROSITE" id="PS50943">
    <property type="entry name" value="HTH_CROC1"/>
    <property type="match status" value="1"/>
</dbReference>
<accession>A0ABS5XU45</accession>
<dbReference type="InterPro" id="IPR010982">
    <property type="entry name" value="Lambda_DNA-bd_dom_sf"/>
</dbReference>
<name>A0ABS5XU45_9MICO</name>
<dbReference type="Pfam" id="PF17765">
    <property type="entry name" value="MLTR_LBD"/>
    <property type="match status" value="1"/>
</dbReference>
<dbReference type="Gene3D" id="1.10.260.40">
    <property type="entry name" value="lambda repressor-like DNA-binding domains"/>
    <property type="match status" value="1"/>
</dbReference>
<feature type="domain" description="HTH cro/C1-type" evidence="1">
    <location>
        <begin position="32"/>
        <end position="83"/>
    </location>
</feature>
<sequence length="303" mass="32749">MRSSSDPLADFLRDRRESLRPESVGVQTIDRRRVRGLRRTEVAERAGISADYYLRLEQGRGHQPSEQVLRGLCRALMLDIHGSAHLERLARLGSGSPSPAAGDDVPDGVIKLLAARPDAPAYLSNAAGDIVAVNASAHLLAPESLAPGVNLVTSIFLHYPDPHSEPHWRRAATNAVAALRYHADPRSPRLRELVAELSASDPRFLPIWNRCEVRPLTSSRPLFLVEPHGWVTLRAEPFAVSGASGYTLTHFFAEPGTPGAVALQDLTDRVRGVGTMVAPLLAVAAGVGQSAGALSSLDERNRR</sequence>
<keyword evidence="3" id="KW-1185">Reference proteome</keyword>
<dbReference type="SMART" id="SM00530">
    <property type="entry name" value="HTH_XRE"/>
    <property type="match status" value="1"/>
</dbReference>
<dbReference type="Proteomes" id="UP000740605">
    <property type="component" value="Unassembled WGS sequence"/>
</dbReference>
<dbReference type="InterPro" id="IPR041413">
    <property type="entry name" value="MLTR_LBD"/>
</dbReference>
<comment type="caution">
    <text evidence="2">The sequence shown here is derived from an EMBL/GenBank/DDBJ whole genome shotgun (WGS) entry which is preliminary data.</text>
</comment>
<dbReference type="PANTHER" id="PTHR35010:SF2">
    <property type="entry name" value="BLL4672 PROTEIN"/>
    <property type="match status" value="1"/>
</dbReference>